<dbReference type="GO" id="GO:0005886">
    <property type="term" value="C:plasma membrane"/>
    <property type="evidence" value="ECO:0007669"/>
    <property type="project" value="TreeGrafter"/>
</dbReference>
<dbReference type="Pfam" id="PF00168">
    <property type="entry name" value="C2"/>
    <property type="match status" value="1"/>
</dbReference>
<dbReference type="PANTHER" id="PTHR37412">
    <property type="entry name" value="C2 DOMAIN-CONTAINING PROTEIN 5"/>
    <property type="match status" value="1"/>
</dbReference>
<dbReference type="OrthoDB" id="419768at2759"/>
<dbReference type="InterPro" id="IPR000008">
    <property type="entry name" value="C2_dom"/>
</dbReference>
<dbReference type="InterPro" id="IPR038983">
    <property type="entry name" value="C2CD5"/>
</dbReference>
<dbReference type="STRING" id="188477.A0A3S1AG78"/>
<dbReference type="CDD" id="cd08688">
    <property type="entry name" value="C2_KIAA0528-like"/>
    <property type="match status" value="1"/>
</dbReference>
<evidence type="ECO:0000313" key="3">
    <source>
        <dbReference type="EMBL" id="RUS91136.1"/>
    </source>
</evidence>
<dbReference type="GO" id="GO:0072659">
    <property type="term" value="P:protein localization to plasma membrane"/>
    <property type="evidence" value="ECO:0007669"/>
    <property type="project" value="TreeGrafter"/>
</dbReference>
<dbReference type="Gene3D" id="2.60.40.150">
    <property type="entry name" value="C2 domain"/>
    <property type="match status" value="1"/>
</dbReference>
<evidence type="ECO:0000256" key="1">
    <source>
        <dbReference type="SAM" id="MobiDB-lite"/>
    </source>
</evidence>
<comment type="caution">
    <text evidence="3">The sequence shown here is derived from an EMBL/GenBank/DDBJ whole genome shotgun (WGS) entry which is preliminary data.</text>
</comment>
<dbReference type="InterPro" id="IPR035892">
    <property type="entry name" value="C2_domain_sf"/>
</dbReference>
<dbReference type="PROSITE" id="PS50004">
    <property type="entry name" value="C2"/>
    <property type="match status" value="1"/>
</dbReference>
<evidence type="ECO:0000259" key="2">
    <source>
        <dbReference type="PROSITE" id="PS50004"/>
    </source>
</evidence>
<dbReference type="GO" id="GO:0005544">
    <property type="term" value="F:calcium-dependent phospholipid binding"/>
    <property type="evidence" value="ECO:0007669"/>
    <property type="project" value="InterPro"/>
</dbReference>
<dbReference type="InterPro" id="IPR056431">
    <property type="entry name" value="C2CD5_YbjQ-rel_dom"/>
</dbReference>
<protein>
    <recommendedName>
        <fullName evidence="2">C2 domain-containing protein</fullName>
    </recommendedName>
</protein>
<sequence length="937" mass="102935">MPGRVKVRILNARDLPIMDRASELTDAFVEVRFGPDIFKTEVCKKSLNPHWNSEWFKFEVQNDLLVLDYDTYSSHDTIGKVYIDLNPLLSRESPNTISGWFPIYDTMHGLRGELSIQVRVELFSDFNKFRQSSCGVQLFCSCEVPSGWRIQAMLGFIEELVVNDDPEHQWIEKIRTPRASNEARQRLFSKLSGTTTDYIQKLRIDHICMFQEYPFFTMRSFPPGFIINLGGVVSARSVKLLDKIHNPEEPQTRDAWWSELRVEIKAHATKLGCHAVLGYSENTTICDEVIILSAAGTAAKINLEHEGVSGLIGGAIGASASSTSPVGGALVNGAGGSSTQPAERGNPGGGIVGGGAATLKDTKDKHLFVDIGLANQALQKSLVSVEGHDDGPASNCSLCHIPYCPSNLPFEIQLSKCALCKKKNVPEVLFTTVDPPSDMPIWSKGSLVQARICRGRSNKNKSSEQSAREVSDTLPFIEYEVHNQLINKLKIRGLNSLFGLKIHVVLGENMIVAVGTATGAYLGPLPMPPQPVISTEVATAHDSQDLITLQKRITRTVQMHRERLNFEIVERQGDISPHSRPPTDDESDDDENDEGNFFLEKTKDKNTFVLVIDDVKDDSVSLMLHDIIPPEGFDICNTQTLPGVSADKIVGNLQMFTQMVTVKYQPQCHNSLDFSNVFNGILRRLCFKLRHCRPCSLTDVSFYVDIPDEDEINVTVTGCCLGLQDVISEPGPGLASVTTRTALGRSFESQPSSASISTTSQVEEMIFPLDGVGDQASATGSDGPQPIYQSRVGSVSGHTSKMIKRQSRIAVRPKPLKGIELTPLNKIYNGRIDRYLGYYNFFFIRESTGVREGGGIGGFLQSFILEVKAIVRAHVLALGGNALVAYNMGQSVLDDNPQKNQGQCLINVSGDVVVVCYDEDEKDPTFTDASTLIVGAA</sequence>
<dbReference type="SUPFAM" id="SSF49562">
    <property type="entry name" value="C2 domain (Calcium/lipid-binding domain, CaLB)"/>
    <property type="match status" value="1"/>
</dbReference>
<feature type="region of interest" description="Disordered" evidence="1">
    <location>
        <begin position="568"/>
        <end position="596"/>
    </location>
</feature>
<dbReference type="Pfam" id="PF23128">
    <property type="entry name" value="YbjQ_4"/>
    <property type="match status" value="1"/>
</dbReference>
<dbReference type="GO" id="GO:0065002">
    <property type="term" value="P:intracellular protein transmembrane transport"/>
    <property type="evidence" value="ECO:0007669"/>
    <property type="project" value="TreeGrafter"/>
</dbReference>
<dbReference type="InterPro" id="IPR056430">
    <property type="entry name" value="C2CD5_YbjQ-like_dom"/>
</dbReference>
<dbReference type="InterPro" id="IPR057815">
    <property type="entry name" value="C2CD5_C"/>
</dbReference>
<feature type="compositionally biased region" description="Acidic residues" evidence="1">
    <location>
        <begin position="584"/>
        <end position="594"/>
    </location>
</feature>
<gene>
    <name evidence="3" type="ORF">EGW08_001049</name>
</gene>
<name>A0A3S1AG78_ELYCH</name>
<dbReference type="EMBL" id="RQTK01000017">
    <property type="protein sequence ID" value="RUS91136.1"/>
    <property type="molecule type" value="Genomic_DNA"/>
</dbReference>
<dbReference type="Pfam" id="PF23025">
    <property type="entry name" value="YbjQ_2"/>
    <property type="match status" value="3"/>
</dbReference>
<dbReference type="Proteomes" id="UP000271974">
    <property type="component" value="Unassembled WGS sequence"/>
</dbReference>
<dbReference type="GO" id="GO:0090314">
    <property type="term" value="P:positive regulation of protein targeting to membrane"/>
    <property type="evidence" value="ECO:0007669"/>
    <property type="project" value="TreeGrafter"/>
</dbReference>
<dbReference type="PANTHER" id="PTHR37412:SF2">
    <property type="entry name" value="C2 DOMAIN-CONTAINING PROTEIN 5"/>
    <property type="match status" value="1"/>
</dbReference>
<accession>A0A3S1AG78</accession>
<organism evidence="3 4">
    <name type="scientific">Elysia chlorotica</name>
    <name type="common">Eastern emerald elysia</name>
    <name type="synonym">Sea slug</name>
    <dbReference type="NCBI Taxonomy" id="188477"/>
    <lineage>
        <taxon>Eukaryota</taxon>
        <taxon>Metazoa</taxon>
        <taxon>Spiralia</taxon>
        <taxon>Lophotrochozoa</taxon>
        <taxon>Mollusca</taxon>
        <taxon>Gastropoda</taxon>
        <taxon>Heterobranchia</taxon>
        <taxon>Euthyneura</taxon>
        <taxon>Panpulmonata</taxon>
        <taxon>Sacoglossa</taxon>
        <taxon>Placobranchoidea</taxon>
        <taxon>Plakobranchidae</taxon>
        <taxon>Elysia</taxon>
    </lineage>
</organism>
<dbReference type="InterPro" id="IPR037785">
    <property type="entry name" value="C2_C2CD5"/>
</dbReference>
<dbReference type="GO" id="GO:0010828">
    <property type="term" value="P:positive regulation of D-glucose transmembrane transport"/>
    <property type="evidence" value="ECO:0007669"/>
    <property type="project" value="TreeGrafter"/>
</dbReference>
<proteinExistence type="predicted"/>
<dbReference type="Pfam" id="PF23028">
    <property type="entry name" value="YbjQ_3"/>
    <property type="match status" value="1"/>
</dbReference>
<evidence type="ECO:0000313" key="4">
    <source>
        <dbReference type="Proteomes" id="UP000271974"/>
    </source>
</evidence>
<keyword evidence="4" id="KW-1185">Reference proteome</keyword>
<reference evidence="3 4" key="1">
    <citation type="submission" date="2019-01" db="EMBL/GenBank/DDBJ databases">
        <title>A draft genome assembly of the solar-powered sea slug Elysia chlorotica.</title>
        <authorList>
            <person name="Cai H."/>
            <person name="Li Q."/>
            <person name="Fang X."/>
            <person name="Li J."/>
            <person name="Curtis N.E."/>
            <person name="Altenburger A."/>
            <person name="Shibata T."/>
            <person name="Feng M."/>
            <person name="Maeda T."/>
            <person name="Schwartz J.A."/>
            <person name="Shigenobu S."/>
            <person name="Lundholm N."/>
            <person name="Nishiyama T."/>
            <person name="Yang H."/>
            <person name="Hasebe M."/>
            <person name="Li S."/>
            <person name="Pierce S.K."/>
            <person name="Wang J."/>
        </authorList>
    </citation>
    <scope>NUCLEOTIDE SEQUENCE [LARGE SCALE GENOMIC DNA]</scope>
    <source>
        <strain evidence="3">EC2010</strain>
        <tissue evidence="3">Whole organism of an adult</tissue>
    </source>
</reference>
<dbReference type="GO" id="GO:0031340">
    <property type="term" value="P:positive regulation of vesicle fusion"/>
    <property type="evidence" value="ECO:0007669"/>
    <property type="project" value="TreeGrafter"/>
</dbReference>
<dbReference type="AlphaFoldDB" id="A0A3S1AG78"/>
<dbReference type="GO" id="GO:0005509">
    <property type="term" value="F:calcium ion binding"/>
    <property type="evidence" value="ECO:0007669"/>
    <property type="project" value="TreeGrafter"/>
</dbReference>
<dbReference type="SMART" id="SM00239">
    <property type="entry name" value="C2"/>
    <property type="match status" value="1"/>
</dbReference>
<feature type="domain" description="C2" evidence="2">
    <location>
        <begin position="1"/>
        <end position="101"/>
    </location>
</feature>